<feature type="transmembrane region" description="Helical" evidence="6">
    <location>
        <begin position="570"/>
        <end position="590"/>
    </location>
</feature>
<accession>A0A926HWG1</accession>
<feature type="transmembrane region" description="Helical" evidence="6">
    <location>
        <begin position="354"/>
        <end position="371"/>
    </location>
</feature>
<proteinExistence type="predicted"/>
<dbReference type="RefSeq" id="WP_249279788.1">
    <property type="nucleotide sequence ID" value="NZ_JACRSS010000001.1"/>
</dbReference>
<evidence type="ECO:0000259" key="7">
    <source>
        <dbReference type="Pfam" id="PF03176"/>
    </source>
</evidence>
<dbReference type="Gene3D" id="1.20.1640.10">
    <property type="entry name" value="Multidrug efflux transporter AcrB transmembrane domain"/>
    <property type="match status" value="2"/>
</dbReference>
<keyword evidence="2" id="KW-1003">Cell membrane</keyword>
<dbReference type="InterPro" id="IPR050545">
    <property type="entry name" value="Mycobact_MmpL"/>
</dbReference>
<evidence type="ECO:0000256" key="5">
    <source>
        <dbReference type="ARBA" id="ARBA00023136"/>
    </source>
</evidence>
<keyword evidence="9" id="KW-1185">Reference proteome</keyword>
<dbReference type="SUPFAM" id="SSF82866">
    <property type="entry name" value="Multidrug efflux transporter AcrB transmembrane domain"/>
    <property type="match status" value="2"/>
</dbReference>
<evidence type="ECO:0000256" key="2">
    <source>
        <dbReference type="ARBA" id="ARBA00022475"/>
    </source>
</evidence>
<feature type="transmembrane region" description="Helical" evidence="6">
    <location>
        <begin position="301"/>
        <end position="325"/>
    </location>
</feature>
<evidence type="ECO:0000256" key="3">
    <source>
        <dbReference type="ARBA" id="ARBA00022692"/>
    </source>
</evidence>
<feature type="transmembrane region" description="Helical" evidence="6">
    <location>
        <begin position="611"/>
        <end position="634"/>
    </location>
</feature>
<protein>
    <submittedName>
        <fullName evidence="8">MMPL family transporter</fullName>
    </submittedName>
</protein>
<dbReference type="GO" id="GO:0005886">
    <property type="term" value="C:plasma membrane"/>
    <property type="evidence" value="ECO:0007669"/>
    <property type="project" value="UniProtKB-SubCell"/>
</dbReference>
<reference evidence="8" key="1">
    <citation type="submission" date="2020-08" db="EMBL/GenBank/DDBJ databases">
        <title>Genome public.</title>
        <authorList>
            <person name="Liu C."/>
            <person name="Sun Q."/>
        </authorList>
    </citation>
    <scope>NUCLEOTIDE SEQUENCE</scope>
    <source>
        <strain evidence="8">NSJ-63</strain>
    </source>
</reference>
<dbReference type="AlphaFoldDB" id="A0A926HWG1"/>
<keyword evidence="3 6" id="KW-0812">Transmembrane</keyword>
<dbReference type="Proteomes" id="UP000617951">
    <property type="component" value="Unassembled WGS sequence"/>
</dbReference>
<evidence type="ECO:0000256" key="6">
    <source>
        <dbReference type="SAM" id="Phobius"/>
    </source>
</evidence>
<dbReference type="PANTHER" id="PTHR33406">
    <property type="entry name" value="MEMBRANE PROTEIN MJ1562-RELATED"/>
    <property type="match status" value="1"/>
</dbReference>
<organism evidence="8 9">
    <name type="scientific">Guopingia tenuis</name>
    <dbReference type="NCBI Taxonomy" id="2763656"/>
    <lineage>
        <taxon>Bacteria</taxon>
        <taxon>Bacillati</taxon>
        <taxon>Bacillota</taxon>
        <taxon>Clostridia</taxon>
        <taxon>Christensenellales</taxon>
        <taxon>Christensenellaceae</taxon>
        <taxon>Guopingia</taxon>
    </lineage>
</organism>
<sequence>MKFGKAVVKYRVPILIVSILLLIPAVLGALGTRINYDVLSYLPKDIETMKGQDILLDEFGKGGFSMVMLEGMEEKDVAALKKQIEGVDHVDSVIWYDSLMDISVPMELLPDDLYEAFNNGDSTMMVVFFDAATSSDETMEAVEQIRSLAGKQCFVSGLSAVVTDLKTLCQQEEVAYVIIAAVLTGIVLAVFMDSYLLPVLFLASIGMAILYNLGTNYFLGEVSYITKALAVVLQLGVTMDYSIFLWHSYQEQKQLCHDSQEAMARAIPGTLTSIVGSSITTVAGFLALCFMTFALGRDLGIVMAKGVVFGVLGCVTVLPALILIFDKGIEKTRHRPLLPKFDRLSDFIVKHNKVFLIAFVVLLIPALIGYAQTPVYYDLSGELPKDLECVIANTKLKDDFDISSTHMVLADAGMSSKDTKAMLKEMDEVDGVKFALGLDSLLGSSVPQEVLPESIESILKGDTYQLLLVNSEYSASSDEVNAQIGELNQILKKYDASGMLIGEAACMKDLIDITAHDFKVVDVISIVSIFLIILLVLKSVSLPVVLVAVIELAIFINLGIPYYTGMQLPFIAPICITTIQLGATVDYAILMTTRYIRERQNGHDKKEAVGIALRASIPSITVSGLGFFAATYGVALYSRVDMIGSMCRLMARGALVSVLCVVFILPSMFLLLDKLICRSTWGMRRLGRKQG</sequence>
<evidence type="ECO:0000313" key="9">
    <source>
        <dbReference type="Proteomes" id="UP000617951"/>
    </source>
</evidence>
<dbReference type="EMBL" id="JACRSS010000001">
    <property type="protein sequence ID" value="MBC8537980.1"/>
    <property type="molecule type" value="Genomic_DNA"/>
</dbReference>
<feature type="transmembrane region" description="Helical" evidence="6">
    <location>
        <begin position="199"/>
        <end position="219"/>
    </location>
</feature>
<name>A0A926HWG1_9FIRM</name>
<evidence type="ECO:0000313" key="8">
    <source>
        <dbReference type="EMBL" id="MBC8537980.1"/>
    </source>
</evidence>
<evidence type="ECO:0000256" key="4">
    <source>
        <dbReference type="ARBA" id="ARBA00022989"/>
    </source>
</evidence>
<comment type="subcellular location">
    <subcellularLocation>
        <location evidence="1">Cell membrane</location>
        <topology evidence="1">Multi-pass membrane protein</topology>
    </subcellularLocation>
</comment>
<comment type="caution">
    <text evidence="8">The sequence shown here is derived from an EMBL/GenBank/DDBJ whole genome shotgun (WGS) entry which is preliminary data.</text>
</comment>
<evidence type="ECO:0000256" key="1">
    <source>
        <dbReference type="ARBA" id="ARBA00004651"/>
    </source>
</evidence>
<feature type="transmembrane region" description="Helical" evidence="6">
    <location>
        <begin position="267"/>
        <end position="295"/>
    </location>
</feature>
<keyword evidence="5 6" id="KW-0472">Membrane</keyword>
<feature type="transmembrane region" description="Helical" evidence="6">
    <location>
        <begin position="174"/>
        <end position="192"/>
    </location>
</feature>
<feature type="transmembrane region" description="Helical" evidence="6">
    <location>
        <begin position="544"/>
        <end position="564"/>
    </location>
</feature>
<dbReference type="PANTHER" id="PTHR33406:SF13">
    <property type="entry name" value="MEMBRANE PROTEIN YDFJ"/>
    <property type="match status" value="1"/>
</dbReference>
<dbReference type="InterPro" id="IPR004869">
    <property type="entry name" value="MMPL_dom"/>
</dbReference>
<dbReference type="Pfam" id="PF03176">
    <property type="entry name" value="MMPL"/>
    <property type="match status" value="2"/>
</dbReference>
<feature type="domain" description="Membrane transport protein MMPL" evidence="7">
    <location>
        <begin position="120"/>
        <end position="325"/>
    </location>
</feature>
<feature type="transmembrane region" description="Helical" evidence="6">
    <location>
        <begin position="518"/>
        <end position="537"/>
    </location>
</feature>
<gene>
    <name evidence="8" type="ORF">H8693_03390</name>
</gene>
<feature type="domain" description="Membrane transport protein MMPL" evidence="7">
    <location>
        <begin position="466"/>
        <end position="672"/>
    </location>
</feature>
<keyword evidence="4 6" id="KW-1133">Transmembrane helix</keyword>
<feature type="transmembrane region" description="Helical" evidence="6">
    <location>
        <begin position="654"/>
        <end position="676"/>
    </location>
</feature>